<evidence type="ECO:0000256" key="1">
    <source>
        <dbReference type="SAM" id="MobiDB-lite"/>
    </source>
</evidence>
<dbReference type="AlphaFoldDB" id="A0AA35RRZ1"/>
<organism evidence="3 4">
    <name type="scientific">Geodia barretti</name>
    <name type="common">Barrett's horny sponge</name>
    <dbReference type="NCBI Taxonomy" id="519541"/>
    <lineage>
        <taxon>Eukaryota</taxon>
        <taxon>Metazoa</taxon>
        <taxon>Porifera</taxon>
        <taxon>Demospongiae</taxon>
        <taxon>Heteroscleromorpha</taxon>
        <taxon>Tetractinellida</taxon>
        <taxon>Astrophorina</taxon>
        <taxon>Geodiidae</taxon>
        <taxon>Geodia</taxon>
    </lineage>
</organism>
<dbReference type="SUPFAM" id="SSF54637">
    <property type="entry name" value="Thioesterase/thiol ester dehydrase-isomerase"/>
    <property type="match status" value="1"/>
</dbReference>
<feature type="region of interest" description="Disordered" evidence="1">
    <location>
        <begin position="107"/>
        <end position="130"/>
    </location>
</feature>
<dbReference type="Pfam" id="PF01575">
    <property type="entry name" value="MaoC_dehydratas"/>
    <property type="match status" value="1"/>
</dbReference>
<protein>
    <recommendedName>
        <fullName evidence="2">MaoC-like domain-containing protein</fullName>
    </recommendedName>
</protein>
<dbReference type="CDD" id="cd03441">
    <property type="entry name" value="R_hydratase_like"/>
    <property type="match status" value="1"/>
</dbReference>
<dbReference type="Gene3D" id="3.10.129.10">
    <property type="entry name" value="Hotdog Thioesterase"/>
    <property type="match status" value="1"/>
</dbReference>
<sequence>MTQDAINLFEGSAGQLEPSQFTDEETARETLGTEGTVASGRMSLSFAIELLRRYFGSGVFNHTGTVDLRFLRPVRPGDTITFTGTVAGVSREVNGSRVSVEIKAENQRGDTTGVGQGSAVVPNAFLPQDE</sequence>
<dbReference type="Proteomes" id="UP001174909">
    <property type="component" value="Unassembled WGS sequence"/>
</dbReference>
<dbReference type="EMBL" id="CASHTH010001546">
    <property type="protein sequence ID" value="CAI8016648.1"/>
    <property type="molecule type" value="Genomic_DNA"/>
</dbReference>
<proteinExistence type="predicted"/>
<dbReference type="GO" id="GO:0018812">
    <property type="term" value="F:3-hydroxyacyl-CoA dehydratase activity"/>
    <property type="evidence" value="ECO:0007669"/>
    <property type="project" value="UniProtKB-ARBA"/>
</dbReference>
<keyword evidence="4" id="KW-1185">Reference proteome</keyword>
<comment type="caution">
    <text evidence="3">The sequence shown here is derived from an EMBL/GenBank/DDBJ whole genome shotgun (WGS) entry which is preliminary data.</text>
</comment>
<accession>A0AA35RRZ1</accession>
<evidence type="ECO:0000313" key="4">
    <source>
        <dbReference type="Proteomes" id="UP001174909"/>
    </source>
</evidence>
<dbReference type="InterPro" id="IPR029069">
    <property type="entry name" value="HotDog_dom_sf"/>
</dbReference>
<dbReference type="InterPro" id="IPR002539">
    <property type="entry name" value="MaoC-like_dom"/>
</dbReference>
<evidence type="ECO:0000259" key="2">
    <source>
        <dbReference type="Pfam" id="PF01575"/>
    </source>
</evidence>
<feature type="domain" description="MaoC-like" evidence="2">
    <location>
        <begin position="5"/>
        <end position="99"/>
    </location>
</feature>
<reference evidence="3" key="1">
    <citation type="submission" date="2023-03" db="EMBL/GenBank/DDBJ databases">
        <authorList>
            <person name="Steffen K."/>
            <person name="Cardenas P."/>
        </authorList>
    </citation>
    <scope>NUCLEOTIDE SEQUENCE</scope>
</reference>
<evidence type="ECO:0000313" key="3">
    <source>
        <dbReference type="EMBL" id="CAI8016648.1"/>
    </source>
</evidence>
<name>A0AA35RRZ1_GEOBA</name>
<gene>
    <name evidence="3" type="ORF">GBAR_LOCUS10195</name>
</gene>